<dbReference type="OrthoDB" id="194359at2"/>
<dbReference type="EMBL" id="QLMD01000002">
    <property type="protein sequence ID" value="RAK00804.1"/>
    <property type="molecule type" value="Genomic_DNA"/>
</dbReference>
<dbReference type="AlphaFoldDB" id="A0A327X622"/>
<keyword evidence="4" id="KW-1185">Reference proteome</keyword>
<evidence type="ECO:0000313" key="2">
    <source>
        <dbReference type="EMBL" id="RUO27204.1"/>
    </source>
</evidence>
<name>A0A327X622_9GAMM</name>
<sequence length="212" mass="23530">MKSQDIVVLFKIESLTQRWINPNRYDAELLVPHASPIDWLGDDLQHNNAPPVAFTESLFSVRALEQDTGISKSQVSLSLKRMFDVGLVKADRKTGLPKINTRALLEFIAYGIQYVFPAKEGEVTRGIATSIAAPVLQGKLMTSGELAPIWPYFKGQTKGVAVQPLHENIFAAIRTDDLTYALLALTDAVRIGHSRERGIAIDMMRKLLRVSS</sequence>
<evidence type="ECO:0000313" key="4">
    <source>
        <dbReference type="Proteomes" id="UP000287865"/>
    </source>
</evidence>
<dbReference type="Proteomes" id="UP000249203">
    <property type="component" value="Unassembled WGS sequence"/>
</dbReference>
<reference evidence="1 3" key="2">
    <citation type="submission" date="2018-06" db="EMBL/GenBank/DDBJ databases">
        <title>Genomic Encyclopedia of Type Strains, Phase III (KMG-III): the genomes of soil and plant-associated and newly described type strains.</title>
        <authorList>
            <person name="Whitman W."/>
        </authorList>
    </citation>
    <scope>NUCLEOTIDE SEQUENCE [LARGE SCALE GENOMIC DNA]</scope>
    <source>
        <strain evidence="1 3">CGMCC 1.15366</strain>
    </source>
</reference>
<dbReference type="Proteomes" id="UP000287865">
    <property type="component" value="Unassembled WGS sequence"/>
</dbReference>
<gene>
    <name evidence="1" type="ORF">B0I24_102232</name>
    <name evidence="2" type="ORF">CWE07_04415</name>
</gene>
<protein>
    <submittedName>
        <fullName evidence="1">Uncharacterized protein</fullName>
    </submittedName>
</protein>
<reference evidence="2 4" key="1">
    <citation type="journal article" date="2018" name="Front. Microbiol.">
        <title>Genome-Based Analysis Reveals the Taxonomy and Diversity of the Family Idiomarinaceae.</title>
        <authorList>
            <person name="Liu Y."/>
            <person name="Lai Q."/>
            <person name="Shao Z."/>
        </authorList>
    </citation>
    <scope>NUCLEOTIDE SEQUENCE [LARGE SCALE GENOMIC DNA]</scope>
    <source>
        <strain evidence="2 4">CF12-14</strain>
    </source>
</reference>
<organism evidence="1 3">
    <name type="scientific">Aliidiomarina maris</name>
    <dbReference type="NCBI Taxonomy" id="531312"/>
    <lineage>
        <taxon>Bacteria</taxon>
        <taxon>Pseudomonadati</taxon>
        <taxon>Pseudomonadota</taxon>
        <taxon>Gammaproteobacteria</taxon>
        <taxon>Alteromonadales</taxon>
        <taxon>Idiomarinaceae</taxon>
        <taxon>Aliidiomarina</taxon>
    </lineage>
</organism>
<dbReference type="EMBL" id="PIPK01000003">
    <property type="protein sequence ID" value="RUO27204.1"/>
    <property type="molecule type" value="Genomic_DNA"/>
</dbReference>
<dbReference type="RefSeq" id="WP_111568584.1">
    <property type="nucleotide sequence ID" value="NZ_PIPK01000003.1"/>
</dbReference>
<evidence type="ECO:0000313" key="1">
    <source>
        <dbReference type="EMBL" id="RAK00804.1"/>
    </source>
</evidence>
<comment type="caution">
    <text evidence="1">The sequence shown here is derived from an EMBL/GenBank/DDBJ whole genome shotgun (WGS) entry which is preliminary data.</text>
</comment>
<proteinExistence type="predicted"/>
<evidence type="ECO:0000313" key="3">
    <source>
        <dbReference type="Proteomes" id="UP000249203"/>
    </source>
</evidence>
<accession>A0A327X622</accession>